<proteinExistence type="predicted"/>
<reference evidence="1 2" key="1">
    <citation type="submission" date="2019-06" db="EMBL/GenBank/DDBJ databases">
        <title>Genomic Encyclopedia of Archaeal and Bacterial Type Strains, Phase II (KMG-II): from individual species to whole genera.</title>
        <authorList>
            <person name="Goeker M."/>
        </authorList>
    </citation>
    <scope>NUCLEOTIDE SEQUENCE [LARGE SCALE GENOMIC DNA]</scope>
    <source>
        <strain evidence="1 2">DSM 7270</strain>
    </source>
</reference>
<organism evidence="1 2">
    <name type="scientific">Acidovorax temperans</name>
    <dbReference type="NCBI Taxonomy" id="80878"/>
    <lineage>
        <taxon>Bacteria</taxon>
        <taxon>Pseudomonadati</taxon>
        <taxon>Pseudomonadota</taxon>
        <taxon>Betaproteobacteria</taxon>
        <taxon>Burkholderiales</taxon>
        <taxon>Comamonadaceae</taxon>
        <taxon>Acidovorax</taxon>
    </lineage>
</organism>
<dbReference type="EMBL" id="VFPV01000001">
    <property type="protein sequence ID" value="TQN07242.1"/>
    <property type="molecule type" value="Genomic_DNA"/>
</dbReference>
<dbReference type="RefSeq" id="WP_135147901.1">
    <property type="nucleotide sequence ID" value="NZ_VFPV01000001.1"/>
</dbReference>
<evidence type="ECO:0008006" key="3">
    <source>
        <dbReference type="Google" id="ProtNLM"/>
    </source>
</evidence>
<comment type="caution">
    <text evidence="1">The sequence shown here is derived from an EMBL/GenBank/DDBJ whole genome shotgun (WGS) entry which is preliminary data.</text>
</comment>
<sequence length="237" mass="27275">MIELPVHTLIGRENREGGLLLCGLNHGYSKEDERQDAAGINRADPHKSFFSDGEVNDYPFRNRIVSWFSLWGYELARSSERAGSFERSIVQTNWLQTCSNNMDGINTQQACIENNESFFQTCEALKPSVIFFFGRELLWAFTSPALSIRVESIFGARKGETRWLQKDVYFNGKPRRRFRFGFQQYEKLTVVVLPHATGAQGVADDYISEFKPEMSAVIDMWWAKHKEKLTNHSTGTR</sequence>
<protein>
    <recommendedName>
        <fullName evidence="3">Uracil DNA glycosylase superfamily protein</fullName>
    </recommendedName>
</protein>
<dbReference type="AlphaFoldDB" id="A0A543LIS6"/>
<evidence type="ECO:0000313" key="1">
    <source>
        <dbReference type="EMBL" id="TQN07242.1"/>
    </source>
</evidence>
<gene>
    <name evidence="1" type="ORF">BDD18_0340</name>
</gene>
<dbReference type="Proteomes" id="UP000316993">
    <property type="component" value="Unassembled WGS sequence"/>
</dbReference>
<evidence type="ECO:0000313" key="2">
    <source>
        <dbReference type="Proteomes" id="UP000316993"/>
    </source>
</evidence>
<accession>A0A543LIS6</accession>
<name>A0A543LIS6_9BURK</name>